<dbReference type="AlphaFoldDB" id="E7QR63"/>
<dbReference type="Proteomes" id="UP000003751">
    <property type="component" value="Unassembled WGS sequence"/>
</dbReference>
<proteinExistence type="predicted"/>
<dbReference type="PATRIC" id="fig|797209.4.peg.1277"/>
<dbReference type="EMBL" id="AEMG01000005">
    <property type="protein sequence ID" value="EFW92971.1"/>
    <property type="molecule type" value="Genomic_DNA"/>
</dbReference>
<evidence type="ECO:0000256" key="1">
    <source>
        <dbReference type="SAM" id="MobiDB-lite"/>
    </source>
</evidence>
<reference evidence="2 3" key="1">
    <citation type="journal article" date="2014" name="ISME J.">
        <title>Trehalose/2-sulfotrehalose biosynthesis and glycine-betaine uptake are widely spread mechanisms for osmoadaptation in the Halobacteriales.</title>
        <authorList>
            <person name="Youssef N.H."/>
            <person name="Savage-Ashlock K.N."/>
            <person name="McCully A.L."/>
            <person name="Luedtke B."/>
            <person name="Shaw E.I."/>
            <person name="Hoff W.D."/>
            <person name="Elshahed M.S."/>
        </authorList>
    </citation>
    <scope>NUCLEOTIDE SEQUENCE [LARGE SCALE GENOMIC DNA]</scope>
    <source>
        <strain evidence="2 3">DX253</strain>
    </source>
</reference>
<evidence type="ECO:0000313" key="2">
    <source>
        <dbReference type="EMBL" id="EFW92971.1"/>
    </source>
</evidence>
<dbReference type="RefSeq" id="WP_007978117.1">
    <property type="nucleotide sequence ID" value="NZ_AEMG01000005.1"/>
</dbReference>
<name>E7QR63_HALPU</name>
<sequence>METKNRKGGAKRENGKEEREEKSEKGNSERETQKKEITDEKQGVTENHGM</sequence>
<protein>
    <submittedName>
        <fullName evidence="2">Uncharacterized protein</fullName>
    </submittedName>
</protein>
<feature type="region of interest" description="Disordered" evidence="1">
    <location>
        <begin position="1"/>
        <end position="50"/>
    </location>
</feature>
<comment type="caution">
    <text evidence="2">The sequence shown here is derived from an EMBL/GenBank/DDBJ whole genome shotgun (WGS) entry which is preliminary data.</text>
</comment>
<organism evidence="2 3">
    <name type="scientific">Haladaptatus paucihalophilus DX253</name>
    <dbReference type="NCBI Taxonomy" id="797209"/>
    <lineage>
        <taxon>Archaea</taxon>
        <taxon>Methanobacteriati</taxon>
        <taxon>Methanobacteriota</taxon>
        <taxon>Stenosarchaea group</taxon>
        <taxon>Halobacteria</taxon>
        <taxon>Halobacteriales</taxon>
        <taxon>Haladaptataceae</taxon>
        <taxon>Haladaptatus</taxon>
    </lineage>
</organism>
<accession>E7QR63</accession>
<gene>
    <name evidence="2" type="ORF">ZOD2009_06429</name>
</gene>
<evidence type="ECO:0000313" key="3">
    <source>
        <dbReference type="Proteomes" id="UP000003751"/>
    </source>
</evidence>